<organism evidence="1 2">
    <name type="scientific">Eruca vesicaria subsp. sativa</name>
    <name type="common">Garden rocket</name>
    <name type="synonym">Eruca sativa</name>
    <dbReference type="NCBI Taxonomy" id="29727"/>
    <lineage>
        <taxon>Eukaryota</taxon>
        <taxon>Viridiplantae</taxon>
        <taxon>Streptophyta</taxon>
        <taxon>Embryophyta</taxon>
        <taxon>Tracheophyta</taxon>
        <taxon>Spermatophyta</taxon>
        <taxon>Magnoliopsida</taxon>
        <taxon>eudicotyledons</taxon>
        <taxon>Gunneridae</taxon>
        <taxon>Pentapetalae</taxon>
        <taxon>rosids</taxon>
        <taxon>malvids</taxon>
        <taxon>Brassicales</taxon>
        <taxon>Brassicaceae</taxon>
        <taxon>Brassiceae</taxon>
        <taxon>Eruca</taxon>
    </lineage>
</organism>
<evidence type="ECO:0000313" key="1">
    <source>
        <dbReference type="EMBL" id="CAH8335898.1"/>
    </source>
</evidence>
<proteinExistence type="predicted"/>
<dbReference type="EMBL" id="CAKOAT010128710">
    <property type="protein sequence ID" value="CAH8335898.1"/>
    <property type="molecule type" value="Genomic_DNA"/>
</dbReference>
<dbReference type="Proteomes" id="UP001642260">
    <property type="component" value="Unassembled WGS sequence"/>
</dbReference>
<evidence type="ECO:0008006" key="3">
    <source>
        <dbReference type="Google" id="ProtNLM"/>
    </source>
</evidence>
<sequence length="392" mass="43577">MINVDQRTTGLTQAHAAGLRRLSARAAAPPTPSIRNTLLPFSTLANEIITLIKNSGIKIQPGLTDAEFTRVEAEFGFLFPPDLRVILASGLPVDAGFPDWRSPGARLHLRAMIDLPTAAVSLQVARDSLWCNKSWGMKPPDPEKALRVARKALMRAPLLVPVFDHCYIPCSPSLAGNPVFFVDETRIFCCGSDLSEFFQRESAFRSLTKQRSLSEMSSGSSSSNFSRRSLDSGRVIGSSTSRWVEFWSEAAVDSCQRNYGSTSSSWSSSCSSPDFPKKETPKWVNQYVNRIGSVLREGGWEESDIDDMIHVSASSFFESEVVVVDNQTVLDVLLLIVGRLSESLRETGWSYEEVSEALGFEYGREKERKRVKKLSPELIERVQKLGEWGSRL</sequence>
<dbReference type="AlphaFoldDB" id="A0ABC8JQY2"/>
<name>A0ABC8JQY2_ERUVS</name>
<evidence type="ECO:0000313" key="2">
    <source>
        <dbReference type="Proteomes" id="UP001642260"/>
    </source>
</evidence>
<dbReference type="PANTHER" id="PTHR32011:SF7">
    <property type="entry name" value="KNR4_SMI1-LIKE DOMAIN-CONTAINING PROTEIN"/>
    <property type="match status" value="1"/>
</dbReference>
<reference evidence="1 2" key="1">
    <citation type="submission" date="2022-03" db="EMBL/GenBank/DDBJ databases">
        <authorList>
            <person name="Macdonald S."/>
            <person name="Ahmed S."/>
            <person name="Newling K."/>
        </authorList>
    </citation>
    <scope>NUCLEOTIDE SEQUENCE [LARGE SCALE GENOMIC DNA]</scope>
</reference>
<gene>
    <name evidence="1" type="ORF">ERUC_LOCUS13674</name>
</gene>
<comment type="caution">
    <text evidence="1">The sequence shown here is derived from an EMBL/GenBank/DDBJ whole genome shotgun (WGS) entry which is preliminary data.</text>
</comment>
<dbReference type="PANTHER" id="PTHR32011">
    <property type="entry name" value="OS08G0472400 PROTEIN"/>
    <property type="match status" value="1"/>
</dbReference>
<keyword evidence="2" id="KW-1185">Reference proteome</keyword>
<protein>
    <recommendedName>
        <fullName evidence="3">Knr4/Smi1-like domain-containing protein</fullName>
    </recommendedName>
</protein>
<accession>A0ABC8JQY2</accession>